<dbReference type="InterPro" id="IPR036291">
    <property type="entry name" value="NAD(P)-bd_dom_sf"/>
</dbReference>
<accession>A0A0B5E0R5</accession>
<keyword evidence="2" id="KW-0560">Oxidoreductase</keyword>
<name>A0A0B5E0R5_9RHOB</name>
<evidence type="ECO:0000256" key="2">
    <source>
        <dbReference type="ARBA" id="ARBA00023002"/>
    </source>
</evidence>
<organism evidence="3 4">
    <name type="scientific">Celeribacter indicus</name>
    <dbReference type="NCBI Taxonomy" id="1208324"/>
    <lineage>
        <taxon>Bacteria</taxon>
        <taxon>Pseudomonadati</taxon>
        <taxon>Pseudomonadota</taxon>
        <taxon>Alphaproteobacteria</taxon>
        <taxon>Rhodobacterales</taxon>
        <taxon>Roseobacteraceae</taxon>
        <taxon>Celeribacter</taxon>
    </lineage>
</organism>
<dbReference type="OrthoDB" id="9785826at2"/>
<comment type="similarity">
    <text evidence="1">Belongs to the short-chain dehydrogenases/reductases (SDR) family.</text>
</comment>
<dbReference type="PANTHER" id="PTHR24320">
    <property type="entry name" value="RETINOL DEHYDROGENASE"/>
    <property type="match status" value="1"/>
</dbReference>
<sequence length="327" mass="35232">MPIALITGGHTGIGYSCARHLASHFKWDLLLAGRSPARMKEAAAELRRDFGIEVTCVDLDTSSLASVRKAAAHVTGLMDNGEIGRLDALLCNAGGRFDGPVAFSEDGYEVTFATNCLGHFLLVDLLKDCIADNGRVLFTASGTHDPDTADGRMVGAAVEPDATVLAGIGKDGNAPISAGKRYTTSKLCNVLNAYELHRRLRASGRPVSSIAFDPGLVSGTGFLRGMPMAVQWLSRTAFLNWVFRRRGITMGSLDFSGASLARLAADPEFADASGKYFQSKDGKLLETRSSTLSYDETRAARLWNQMDELAGLHRKENEISTRRQAKS</sequence>
<gene>
    <name evidence="3" type="ORF">P73_2300</name>
</gene>
<dbReference type="PANTHER" id="PTHR24320:SF152">
    <property type="entry name" value="SHORT-CHAIN DEHYDROGENASE_REDUCTASE FAMILY PROTEIN"/>
    <property type="match status" value="1"/>
</dbReference>
<dbReference type="EMBL" id="CP004393">
    <property type="protein sequence ID" value="AJE47015.1"/>
    <property type="molecule type" value="Genomic_DNA"/>
</dbReference>
<dbReference type="HOGENOM" id="CLU_010194_44_3_5"/>
<dbReference type="RefSeq" id="WP_043869673.1">
    <property type="nucleotide sequence ID" value="NZ_CP004393.1"/>
</dbReference>
<dbReference type="GO" id="GO:0016491">
    <property type="term" value="F:oxidoreductase activity"/>
    <property type="evidence" value="ECO:0007669"/>
    <property type="project" value="UniProtKB-KW"/>
</dbReference>
<evidence type="ECO:0000256" key="1">
    <source>
        <dbReference type="ARBA" id="ARBA00006484"/>
    </source>
</evidence>
<dbReference type="KEGG" id="cid:P73_2300"/>
<evidence type="ECO:0000313" key="4">
    <source>
        <dbReference type="Proteomes" id="UP000031521"/>
    </source>
</evidence>
<evidence type="ECO:0000313" key="3">
    <source>
        <dbReference type="EMBL" id="AJE47015.1"/>
    </source>
</evidence>
<proteinExistence type="inferred from homology"/>
<dbReference type="SUPFAM" id="SSF51735">
    <property type="entry name" value="NAD(P)-binding Rossmann-fold domains"/>
    <property type="match status" value="1"/>
</dbReference>
<dbReference type="Gene3D" id="3.40.50.720">
    <property type="entry name" value="NAD(P)-binding Rossmann-like Domain"/>
    <property type="match status" value="1"/>
</dbReference>
<dbReference type="STRING" id="1208324.P73_2300"/>
<dbReference type="InterPro" id="IPR002347">
    <property type="entry name" value="SDR_fam"/>
</dbReference>
<dbReference type="PRINTS" id="PR00081">
    <property type="entry name" value="GDHRDH"/>
</dbReference>
<keyword evidence="4" id="KW-1185">Reference proteome</keyword>
<dbReference type="Pfam" id="PF00106">
    <property type="entry name" value="adh_short"/>
    <property type="match status" value="1"/>
</dbReference>
<dbReference type="AlphaFoldDB" id="A0A0B5E0R5"/>
<dbReference type="Proteomes" id="UP000031521">
    <property type="component" value="Chromosome"/>
</dbReference>
<reference evidence="3 4" key="1">
    <citation type="journal article" date="2014" name="Int. J. Syst. Evol. Microbiol.">
        <title>Celeribacter indicus sp. nov., a polycyclic aromatic hydrocarbon-degrading bacterium from deep-sea sediment and reclassification of Huaishuia halophila as Celeribacter halophilus comb. nov.</title>
        <authorList>
            <person name="Lai Q."/>
            <person name="Cao J."/>
            <person name="Yuan J."/>
            <person name="Li F."/>
            <person name="Shao Z."/>
        </authorList>
    </citation>
    <scope>NUCLEOTIDE SEQUENCE [LARGE SCALE GENOMIC DNA]</scope>
    <source>
        <strain evidence="3">P73</strain>
    </source>
</reference>
<protein>
    <submittedName>
        <fullName evidence="3">Glucose/ribitol short chain dehydrogenase/reductase family protein</fullName>
    </submittedName>
</protein>